<reference evidence="2" key="1">
    <citation type="journal article" date="2019" name="Int. J. Syst. Evol. Microbiol.">
        <title>The Global Catalogue of Microorganisms (GCM) 10K type strain sequencing project: providing services to taxonomists for standard genome sequencing and annotation.</title>
        <authorList>
            <consortium name="The Broad Institute Genomics Platform"/>
            <consortium name="The Broad Institute Genome Sequencing Center for Infectious Disease"/>
            <person name="Wu L."/>
            <person name="Ma J."/>
        </authorList>
    </citation>
    <scope>NUCLEOTIDE SEQUENCE [LARGE SCALE GENOMIC DNA]</scope>
    <source>
        <strain evidence="2">JCM 17656</strain>
    </source>
</reference>
<proteinExistence type="predicted"/>
<keyword evidence="2" id="KW-1185">Reference proteome</keyword>
<sequence length="234" mass="24958">MLDRGQVAAEEGALDLAGGELVGGLDQLFQRGRDLDLRLLEERGPVEEELRVVDHPDAVYLAVDRVRGDVGLVEVVLDRVDDVRQVSHLTALDELDLRVELEDVRRVLGQQRGEELLLEVAAGDPLGAHIGLVVGLRVLLDRLLHAGLAVRVEVLVQTDARTGPAAAPVVAAARGEPAGGGQTQRGPQCGSAAEVAVARCRHGDVLVSSAAAAMRPRLKRLSVRWLEWGCGAGR</sequence>
<name>A0ABP6VAK3_9ACTN</name>
<evidence type="ECO:0000313" key="1">
    <source>
        <dbReference type="EMBL" id="GAA3529430.1"/>
    </source>
</evidence>
<accession>A0ABP6VAK3</accession>
<comment type="caution">
    <text evidence="1">The sequence shown here is derived from an EMBL/GenBank/DDBJ whole genome shotgun (WGS) entry which is preliminary data.</text>
</comment>
<protein>
    <submittedName>
        <fullName evidence="1">Uncharacterized protein</fullName>
    </submittedName>
</protein>
<dbReference type="EMBL" id="BAABCE010000002">
    <property type="protein sequence ID" value="GAA3529430.1"/>
    <property type="molecule type" value="Genomic_DNA"/>
</dbReference>
<evidence type="ECO:0000313" key="2">
    <source>
        <dbReference type="Proteomes" id="UP001500707"/>
    </source>
</evidence>
<organism evidence="1 2">
    <name type="scientific">Streptomyces osmaniensis</name>
    <dbReference type="NCBI Taxonomy" id="593134"/>
    <lineage>
        <taxon>Bacteria</taxon>
        <taxon>Bacillati</taxon>
        <taxon>Actinomycetota</taxon>
        <taxon>Actinomycetes</taxon>
        <taxon>Kitasatosporales</taxon>
        <taxon>Streptomycetaceae</taxon>
        <taxon>Streptomyces</taxon>
    </lineage>
</organism>
<dbReference type="Proteomes" id="UP001500707">
    <property type="component" value="Unassembled WGS sequence"/>
</dbReference>
<gene>
    <name evidence="1" type="ORF">GCM10022295_09180</name>
</gene>